<reference evidence="1" key="2">
    <citation type="submission" date="2022-06" db="UniProtKB">
        <authorList>
            <consortium name="EnsemblMetazoa"/>
        </authorList>
    </citation>
    <scope>IDENTIFICATION</scope>
    <source>
        <strain evidence="1">PS312</strain>
    </source>
</reference>
<dbReference type="EnsemblMetazoa" id="PPA31277.1">
    <property type="protein sequence ID" value="PPA31277.1"/>
    <property type="gene ID" value="WBGene00204142"/>
</dbReference>
<name>A0A2A6CWH3_PRIPA</name>
<dbReference type="Proteomes" id="UP000005239">
    <property type="component" value="Unassembled WGS sequence"/>
</dbReference>
<proteinExistence type="predicted"/>
<evidence type="ECO:0000313" key="1">
    <source>
        <dbReference type="EnsemblMetazoa" id="PPA31277.1"/>
    </source>
</evidence>
<dbReference type="Pfam" id="PF21525">
    <property type="entry name" value="Nlp36"/>
    <property type="match status" value="1"/>
</dbReference>
<keyword evidence="2" id="KW-1185">Reference proteome</keyword>
<protein>
    <submittedName>
        <fullName evidence="1">Uncharacterized protein</fullName>
    </submittedName>
</protein>
<gene>
    <name evidence="1" type="primary">WBGene00204142</name>
</gene>
<sequence>MGAYASFYLDKRPVSAISSIASVHLPLLHFASSTLQTSTFCMPKQQLNMIDYVAPLAAFVVFTIVIFLMYKILSCFIPKISDDSKLISIRVVPLTQSPLKSYQELL</sequence>
<evidence type="ECO:0000313" key="2">
    <source>
        <dbReference type="Proteomes" id="UP000005239"/>
    </source>
</evidence>
<organism evidence="1 2">
    <name type="scientific">Pristionchus pacificus</name>
    <name type="common">Parasitic nematode worm</name>
    <dbReference type="NCBI Taxonomy" id="54126"/>
    <lineage>
        <taxon>Eukaryota</taxon>
        <taxon>Metazoa</taxon>
        <taxon>Ecdysozoa</taxon>
        <taxon>Nematoda</taxon>
        <taxon>Chromadorea</taxon>
        <taxon>Rhabditida</taxon>
        <taxon>Rhabditina</taxon>
        <taxon>Diplogasteromorpha</taxon>
        <taxon>Diplogasteroidea</taxon>
        <taxon>Neodiplogasteridae</taxon>
        <taxon>Pristionchus</taxon>
    </lineage>
</organism>
<accession>A0A2A6CWH3</accession>
<accession>A0A8R1YSX5</accession>
<dbReference type="AlphaFoldDB" id="A0A2A6CWH3"/>
<reference evidence="2" key="1">
    <citation type="journal article" date="2008" name="Nat. Genet.">
        <title>The Pristionchus pacificus genome provides a unique perspective on nematode lifestyle and parasitism.</title>
        <authorList>
            <person name="Dieterich C."/>
            <person name="Clifton S.W."/>
            <person name="Schuster L.N."/>
            <person name="Chinwalla A."/>
            <person name="Delehaunty K."/>
            <person name="Dinkelacker I."/>
            <person name="Fulton L."/>
            <person name="Fulton R."/>
            <person name="Godfrey J."/>
            <person name="Minx P."/>
            <person name="Mitreva M."/>
            <person name="Roeseler W."/>
            <person name="Tian H."/>
            <person name="Witte H."/>
            <person name="Yang S.P."/>
            <person name="Wilson R.K."/>
            <person name="Sommer R.J."/>
        </authorList>
    </citation>
    <scope>NUCLEOTIDE SEQUENCE [LARGE SCALE GENOMIC DNA]</scope>
    <source>
        <strain evidence="2">PS312</strain>
    </source>
</reference>